<dbReference type="OrthoDB" id="41566at2759"/>
<dbReference type="Gene3D" id="2.70.160.11">
    <property type="entry name" value="Hnrnp arginine n-methyltransferase1"/>
    <property type="match status" value="1"/>
</dbReference>
<proteinExistence type="predicted"/>
<feature type="non-terminal residue" evidence="4">
    <location>
        <position position="310"/>
    </location>
</feature>
<dbReference type="Pfam" id="PF13649">
    <property type="entry name" value="Methyltransf_25"/>
    <property type="match status" value="1"/>
</dbReference>
<evidence type="ECO:0000256" key="2">
    <source>
        <dbReference type="SAM" id="SignalP"/>
    </source>
</evidence>
<sequence>MDATKLSFALCLAAPSILCFAVFSAADYEAMKCDASRTTAFYKAIDTLCPDRLVLDLGTGATALLAIRAAEAGARRVYAVEISESSAARAAERIEAAGLSHRIQVLVGDSKELQLPERVDVVVHEILGEIASREGVVPSLRDARRRHLRAAEGAWSIPARAATWIAPATMPSSEYFTAYREQSGTLLLAPGPDERFWRLPQLPVQSCQLSTPQVFEELSWREDAEPELKQRRSLRFPVARAGILAGFVFYITVECGGGADVVSSAPSESHWANPFCRVLEPVAVSQEDEIIVKAEADLSGEVPRYAIGAS</sequence>
<dbReference type="EMBL" id="CAJNDS010002372">
    <property type="protein sequence ID" value="CAE7453489.1"/>
    <property type="molecule type" value="Genomic_DNA"/>
</dbReference>
<dbReference type="InterPro" id="IPR029063">
    <property type="entry name" value="SAM-dependent_MTases_sf"/>
</dbReference>
<comment type="caution">
    <text evidence="4">The sequence shown here is derived from an EMBL/GenBank/DDBJ whole genome shotgun (WGS) entry which is preliminary data.</text>
</comment>
<dbReference type="CDD" id="cd02440">
    <property type="entry name" value="AdoMet_MTases"/>
    <property type="match status" value="1"/>
</dbReference>
<dbReference type="GO" id="GO:0042054">
    <property type="term" value="F:histone methyltransferase activity"/>
    <property type="evidence" value="ECO:0007669"/>
    <property type="project" value="TreeGrafter"/>
</dbReference>
<keyword evidence="1" id="KW-0949">S-adenosyl-L-methionine</keyword>
<feature type="signal peptide" evidence="2">
    <location>
        <begin position="1"/>
        <end position="26"/>
    </location>
</feature>
<dbReference type="AlphaFoldDB" id="A0A812RRQ4"/>
<keyword evidence="2" id="KW-0732">Signal</keyword>
<dbReference type="PANTHER" id="PTHR11006">
    <property type="entry name" value="PROTEIN ARGININE N-METHYLTRANSFERASE"/>
    <property type="match status" value="1"/>
</dbReference>
<accession>A0A812RRQ4</accession>
<dbReference type="GO" id="GO:0016274">
    <property type="term" value="F:protein-arginine N-methyltransferase activity"/>
    <property type="evidence" value="ECO:0007669"/>
    <property type="project" value="InterPro"/>
</dbReference>
<evidence type="ECO:0000313" key="5">
    <source>
        <dbReference type="Proteomes" id="UP000604046"/>
    </source>
</evidence>
<evidence type="ECO:0000313" key="4">
    <source>
        <dbReference type="EMBL" id="CAE7453489.1"/>
    </source>
</evidence>
<reference evidence="4" key="1">
    <citation type="submission" date="2021-02" db="EMBL/GenBank/DDBJ databases">
        <authorList>
            <person name="Dougan E. K."/>
            <person name="Rhodes N."/>
            <person name="Thang M."/>
            <person name="Chan C."/>
        </authorList>
    </citation>
    <scope>NUCLEOTIDE SEQUENCE</scope>
</reference>
<dbReference type="SUPFAM" id="SSF53335">
    <property type="entry name" value="S-adenosyl-L-methionine-dependent methyltransferases"/>
    <property type="match status" value="1"/>
</dbReference>
<protein>
    <submittedName>
        <fullName evidence="4">Prmt6 protein</fullName>
    </submittedName>
</protein>
<evidence type="ECO:0000259" key="3">
    <source>
        <dbReference type="Pfam" id="PF13649"/>
    </source>
</evidence>
<dbReference type="Proteomes" id="UP000604046">
    <property type="component" value="Unassembled WGS sequence"/>
</dbReference>
<gene>
    <name evidence="4" type="primary">Prmt6</name>
    <name evidence="4" type="ORF">SNAT2548_LOCUS24888</name>
</gene>
<feature type="domain" description="Methyltransferase" evidence="3">
    <location>
        <begin position="54"/>
        <end position="124"/>
    </location>
</feature>
<keyword evidence="5" id="KW-1185">Reference proteome</keyword>
<evidence type="ECO:0000256" key="1">
    <source>
        <dbReference type="ARBA" id="ARBA00022691"/>
    </source>
</evidence>
<name>A0A812RRQ4_9DINO</name>
<organism evidence="4 5">
    <name type="scientific">Symbiodinium natans</name>
    <dbReference type="NCBI Taxonomy" id="878477"/>
    <lineage>
        <taxon>Eukaryota</taxon>
        <taxon>Sar</taxon>
        <taxon>Alveolata</taxon>
        <taxon>Dinophyceae</taxon>
        <taxon>Suessiales</taxon>
        <taxon>Symbiodiniaceae</taxon>
        <taxon>Symbiodinium</taxon>
    </lineage>
</organism>
<dbReference type="InterPro" id="IPR025799">
    <property type="entry name" value="Arg_MeTrfase"/>
</dbReference>
<dbReference type="PANTHER" id="PTHR11006:SF4">
    <property type="entry name" value="PROTEIN ARGININE N-METHYLTRANSFERASE 7"/>
    <property type="match status" value="1"/>
</dbReference>
<dbReference type="InterPro" id="IPR041698">
    <property type="entry name" value="Methyltransf_25"/>
</dbReference>
<dbReference type="Gene3D" id="3.40.50.150">
    <property type="entry name" value="Vaccinia Virus protein VP39"/>
    <property type="match status" value="1"/>
</dbReference>
<feature type="chain" id="PRO_5032389469" evidence="2">
    <location>
        <begin position="27"/>
        <end position="310"/>
    </location>
</feature>